<dbReference type="GeneID" id="28737980"/>
<dbReference type="EC" id="1.3.1.88" evidence="10"/>
<dbReference type="PANTHER" id="PTHR11082:SF5">
    <property type="entry name" value="TRNA-DIHYDROURIDINE(16_17) SYNTHASE [NAD(P)(+)]-LIKE"/>
    <property type="match status" value="1"/>
</dbReference>
<evidence type="ECO:0000256" key="12">
    <source>
        <dbReference type="ARBA" id="ARBA00047287"/>
    </source>
</evidence>
<dbReference type="RefSeq" id="XP_017998878.1">
    <property type="nucleotide sequence ID" value="XM_018146100.1"/>
</dbReference>
<feature type="region of interest" description="Disordered" evidence="18">
    <location>
        <begin position="584"/>
        <end position="610"/>
    </location>
</feature>
<comment type="catalytic activity">
    <reaction evidence="13">
        <text>5,6-dihydrouridine(16) in tRNA + NADP(+) = uridine(16) in tRNA + NADPH + H(+)</text>
        <dbReference type="Rhea" id="RHEA:53376"/>
        <dbReference type="Rhea" id="RHEA-COMP:13543"/>
        <dbReference type="Rhea" id="RHEA-COMP:13544"/>
        <dbReference type="ChEBI" id="CHEBI:15378"/>
        <dbReference type="ChEBI" id="CHEBI:57783"/>
        <dbReference type="ChEBI" id="CHEBI:58349"/>
        <dbReference type="ChEBI" id="CHEBI:65315"/>
        <dbReference type="ChEBI" id="CHEBI:74443"/>
        <dbReference type="EC" id="1.3.1.88"/>
    </reaction>
    <physiologicalReaction direction="right-to-left" evidence="13">
        <dbReference type="Rhea" id="RHEA:53378"/>
    </physiologicalReaction>
</comment>
<evidence type="ECO:0000256" key="1">
    <source>
        <dbReference type="ARBA" id="ARBA00001917"/>
    </source>
</evidence>
<evidence type="ECO:0000256" key="9">
    <source>
        <dbReference type="ARBA" id="ARBA00038313"/>
    </source>
</evidence>
<dbReference type="EMBL" id="LFJN01000017">
    <property type="protein sequence ID" value="KPI38915.1"/>
    <property type="molecule type" value="Genomic_DNA"/>
</dbReference>
<name>A0A0N1NYN1_9EURO</name>
<evidence type="ECO:0000259" key="19">
    <source>
        <dbReference type="Pfam" id="PF01207"/>
    </source>
</evidence>
<keyword evidence="3" id="KW-0288">FMN</keyword>
<dbReference type="GO" id="GO:0050660">
    <property type="term" value="F:flavin adenine dinucleotide binding"/>
    <property type="evidence" value="ECO:0007669"/>
    <property type="project" value="InterPro"/>
</dbReference>
<keyword evidence="6" id="KW-0521">NADP</keyword>
<gene>
    <name evidence="21" type="ORF">AB675_5857</name>
</gene>
<evidence type="ECO:0000256" key="3">
    <source>
        <dbReference type="ARBA" id="ARBA00022643"/>
    </source>
</evidence>
<evidence type="ECO:0000259" key="20">
    <source>
        <dbReference type="Pfam" id="PF04457"/>
    </source>
</evidence>
<evidence type="ECO:0000256" key="2">
    <source>
        <dbReference type="ARBA" id="ARBA00022630"/>
    </source>
</evidence>
<keyword evidence="7" id="KW-0560">Oxidoreductase</keyword>
<comment type="caution">
    <text evidence="21">The sequence shown here is derived from an EMBL/GenBank/DDBJ whole genome shotgun (WGS) entry which is preliminary data.</text>
</comment>
<dbReference type="OrthoDB" id="272303at2759"/>
<comment type="similarity">
    <text evidence="9">Belongs to the Dus family. Dus1 subfamily.</text>
</comment>
<dbReference type="Pfam" id="PF04457">
    <property type="entry name" value="MJ1316"/>
    <property type="match status" value="1"/>
</dbReference>
<evidence type="ECO:0000256" key="7">
    <source>
        <dbReference type="ARBA" id="ARBA00023002"/>
    </source>
</evidence>
<dbReference type="InterPro" id="IPR018517">
    <property type="entry name" value="tRNA_hU_synthase_CS"/>
</dbReference>
<evidence type="ECO:0000256" key="17">
    <source>
        <dbReference type="ARBA" id="ARBA00049467"/>
    </source>
</evidence>
<dbReference type="STRING" id="1664694.A0A0N1NYN1"/>
<comment type="cofactor">
    <cofactor evidence="1">
        <name>FMN</name>
        <dbReference type="ChEBI" id="CHEBI:58210"/>
    </cofactor>
</comment>
<keyword evidence="8" id="KW-0520">NAD</keyword>
<dbReference type="GO" id="GO:0006397">
    <property type="term" value="P:mRNA processing"/>
    <property type="evidence" value="ECO:0007669"/>
    <property type="project" value="UniProtKB-KW"/>
</dbReference>
<protein>
    <recommendedName>
        <fullName evidence="10">tRNA-dihydrouridine(16/17) synthase [NAD(P)(+)]</fullName>
        <ecNumber evidence="10">1.3.1.88</ecNumber>
    </recommendedName>
</protein>
<feature type="domain" description="DUS-like FMN-binding" evidence="19">
    <location>
        <begin position="212"/>
        <end position="445"/>
    </location>
</feature>
<evidence type="ECO:0000256" key="11">
    <source>
        <dbReference type="ARBA" id="ARBA00045934"/>
    </source>
</evidence>
<dbReference type="AlphaFoldDB" id="A0A0N1NYN1"/>
<dbReference type="InterPro" id="IPR035587">
    <property type="entry name" value="DUS-like_FMN-bd"/>
</dbReference>
<evidence type="ECO:0000256" key="15">
    <source>
        <dbReference type="ARBA" id="ARBA00048934"/>
    </source>
</evidence>
<evidence type="ECO:0000256" key="4">
    <source>
        <dbReference type="ARBA" id="ARBA00022664"/>
    </source>
</evidence>
<dbReference type="Pfam" id="PF01207">
    <property type="entry name" value="Dus"/>
    <property type="match status" value="1"/>
</dbReference>
<comment type="catalytic activity">
    <reaction evidence="16">
        <text>a 5,6-dihydrouridine in mRNA + NADP(+) = a uridine in mRNA + NADPH + H(+)</text>
        <dbReference type="Rhea" id="RHEA:69855"/>
        <dbReference type="Rhea" id="RHEA-COMP:14658"/>
        <dbReference type="Rhea" id="RHEA-COMP:17789"/>
        <dbReference type="ChEBI" id="CHEBI:15378"/>
        <dbReference type="ChEBI" id="CHEBI:57783"/>
        <dbReference type="ChEBI" id="CHEBI:58349"/>
        <dbReference type="ChEBI" id="CHEBI:65315"/>
        <dbReference type="ChEBI" id="CHEBI:74443"/>
    </reaction>
    <physiologicalReaction direction="right-to-left" evidence="16">
        <dbReference type="Rhea" id="RHEA:69857"/>
    </physiologicalReaction>
</comment>
<accession>A0A0N1NYN1</accession>
<evidence type="ECO:0000313" key="22">
    <source>
        <dbReference type="Proteomes" id="UP000038010"/>
    </source>
</evidence>
<evidence type="ECO:0000256" key="5">
    <source>
        <dbReference type="ARBA" id="ARBA00022694"/>
    </source>
</evidence>
<evidence type="ECO:0000313" key="21">
    <source>
        <dbReference type="EMBL" id="KPI38915.1"/>
    </source>
</evidence>
<evidence type="ECO:0000256" key="14">
    <source>
        <dbReference type="ARBA" id="ARBA00048342"/>
    </source>
</evidence>
<comment type="function">
    <text evidence="11">Catalyzes the synthesis of dihydrouridine, a modified base found in the D-loop of most tRNAs. Specifically modifies U47 in cytoplasmic tRNAs. Catalyzes the synthesis of dihydrouridine in some mRNAs, thereby affecting their translation.</text>
</comment>
<dbReference type="GO" id="GO:0017150">
    <property type="term" value="F:tRNA dihydrouridine synthase activity"/>
    <property type="evidence" value="ECO:0007669"/>
    <property type="project" value="InterPro"/>
</dbReference>
<feature type="compositionally biased region" description="Basic and acidic residues" evidence="18">
    <location>
        <begin position="652"/>
        <end position="662"/>
    </location>
</feature>
<dbReference type="InterPro" id="IPR040459">
    <property type="entry name" value="MJ1316"/>
</dbReference>
<dbReference type="PROSITE" id="PS01136">
    <property type="entry name" value="UPF0034"/>
    <property type="match status" value="1"/>
</dbReference>
<comment type="catalytic activity">
    <reaction evidence="12">
        <text>5,6-dihydrouridine(17) in tRNA + NAD(+) = uridine(17) in tRNA + NADH + H(+)</text>
        <dbReference type="Rhea" id="RHEA:53372"/>
        <dbReference type="Rhea" id="RHEA-COMP:13541"/>
        <dbReference type="Rhea" id="RHEA-COMP:13542"/>
        <dbReference type="ChEBI" id="CHEBI:15378"/>
        <dbReference type="ChEBI" id="CHEBI:57540"/>
        <dbReference type="ChEBI" id="CHEBI:57945"/>
        <dbReference type="ChEBI" id="CHEBI:65315"/>
        <dbReference type="ChEBI" id="CHEBI:74443"/>
        <dbReference type="EC" id="1.3.1.88"/>
    </reaction>
    <physiologicalReaction direction="right-to-left" evidence="12">
        <dbReference type="Rhea" id="RHEA:53374"/>
    </physiologicalReaction>
</comment>
<keyword evidence="4" id="KW-0507">mRNA processing</keyword>
<organism evidence="21 22">
    <name type="scientific">Cyphellophora attinorum</name>
    <dbReference type="NCBI Taxonomy" id="1664694"/>
    <lineage>
        <taxon>Eukaryota</taxon>
        <taxon>Fungi</taxon>
        <taxon>Dikarya</taxon>
        <taxon>Ascomycota</taxon>
        <taxon>Pezizomycotina</taxon>
        <taxon>Eurotiomycetes</taxon>
        <taxon>Chaetothyriomycetidae</taxon>
        <taxon>Chaetothyriales</taxon>
        <taxon>Cyphellophoraceae</taxon>
        <taxon>Cyphellophora</taxon>
    </lineage>
</organism>
<keyword evidence="5" id="KW-0819">tRNA processing</keyword>
<reference evidence="21 22" key="1">
    <citation type="submission" date="2015-06" db="EMBL/GenBank/DDBJ databases">
        <title>Draft genome of the ant-associated black yeast Phialophora attae CBS 131958.</title>
        <authorList>
            <person name="Moreno L.F."/>
            <person name="Stielow B.J."/>
            <person name="de Hoog S."/>
            <person name="Vicente V.A."/>
            <person name="Weiss V.A."/>
            <person name="de Vries M."/>
            <person name="Cruz L.M."/>
            <person name="Souza E.M."/>
        </authorList>
    </citation>
    <scope>NUCLEOTIDE SEQUENCE [LARGE SCALE GENOMIC DNA]</scope>
    <source>
        <strain evidence="21 22">CBS 131958</strain>
    </source>
</reference>
<comment type="catalytic activity">
    <reaction evidence="15">
        <text>5,6-dihydrouridine(16) in tRNA + NAD(+) = uridine(16) in tRNA + NADH + H(+)</text>
        <dbReference type="Rhea" id="RHEA:53380"/>
        <dbReference type="Rhea" id="RHEA-COMP:13543"/>
        <dbReference type="Rhea" id="RHEA-COMP:13544"/>
        <dbReference type="ChEBI" id="CHEBI:15378"/>
        <dbReference type="ChEBI" id="CHEBI:57540"/>
        <dbReference type="ChEBI" id="CHEBI:57945"/>
        <dbReference type="ChEBI" id="CHEBI:65315"/>
        <dbReference type="ChEBI" id="CHEBI:74443"/>
        <dbReference type="EC" id="1.3.1.88"/>
    </reaction>
    <physiologicalReaction direction="right-to-left" evidence="15">
        <dbReference type="Rhea" id="RHEA:53382"/>
    </physiologicalReaction>
</comment>
<feature type="domain" description="MJ1316 RNA cyclic group end recognition" evidence="20">
    <location>
        <begin position="77"/>
        <end position="139"/>
    </location>
</feature>
<sequence>MEGLKVAKVQRAREIAVLRAIAQQHLQEIGQQEEQERREETEVQAVLAAEEQRRMRKSERGNMVAEVDEEARKTSKLRSAQDVLDRIRWDPKYTAWQYVVGYLDRFGGNKEIRVSMWLDESTEEDWIPQHRIRYFKRVTSDDSEEITVKNDNYDLNDHSSWEKSSRAAGCSTIRFIHHPRAHSTLPAMTAPTQPSKLHGRAFYESIGSPKMILAPMVDRSEFAWRMLSRSYLPQEQSKNLLAYTPMLHARLFKDGAKTHAGRAMLDGNPSIDRPLFVQFCANKPDEFLAAAEYVAPYCDAVDLNLGCPQGIARSGHYGAFLQEDWDTIRNLISKLHKELAVPITAKMRILETREKTLEYAKMILSAGASILTVHGRRREQKGHNTGLADLNILRYLRENLPKEMVLFANGNILNHGDIQESLDVTGFDGVMSAEGNLSDPTIFAEPPADPECRDYWRGPDGIGGYRIDGVVRRYFDIIYRYVLETEPPQRSQLYLPGDDTPEPQLPKRPSDLSQPKAKKRKRDKRPDSPSLRPMQGHLFHMLRAIVSIHTDIRDALAQTRAGDMEGFERVLLMLEKAIRKALDEQASKTPKEREAAKAAAEEAASKASDFEKSVARYRRPWWVCQPFIRQSPEEAMAKGALKAKQKGSSKPGQKDGSKRQKTESNMANDVDKAAGMDEGVVREQRPDVVDQVEQTPKAAVVCG</sequence>
<feature type="region of interest" description="Disordered" evidence="18">
    <location>
        <begin position="490"/>
        <end position="534"/>
    </location>
</feature>
<keyword evidence="2" id="KW-0285">Flavoprotein</keyword>
<dbReference type="Gene3D" id="3.20.20.70">
    <property type="entry name" value="Aldolase class I"/>
    <property type="match status" value="1"/>
</dbReference>
<evidence type="ECO:0000256" key="13">
    <source>
        <dbReference type="ARBA" id="ARBA00047652"/>
    </source>
</evidence>
<evidence type="ECO:0000256" key="10">
    <source>
        <dbReference type="ARBA" id="ARBA00038890"/>
    </source>
</evidence>
<dbReference type="PANTHER" id="PTHR11082">
    <property type="entry name" value="TRNA-DIHYDROURIDINE SYNTHASE"/>
    <property type="match status" value="1"/>
</dbReference>
<feature type="region of interest" description="Disordered" evidence="18">
    <location>
        <begin position="635"/>
        <end position="680"/>
    </location>
</feature>
<dbReference type="Proteomes" id="UP000038010">
    <property type="component" value="Unassembled WGS sequence"/>
</dbReference>
<evidence type="ECO:0000256" key="8">
    <source>
        <dbReference type="ARBA" id="ARBA00023027"/>
    </source>
</evidence>
<evidence type="ECO:0000256" key="16">
    <source>
        <dbReference type="ARBA" id="ARBA00049447"/>
    </source>
</evidence>
<comment type="catalytic activity">
    <reaction evidence="14">
        <text>a 5,6-dihydrouridine in mRNA + NAD(+) = a uridine in mRNA + NADH + H(+)</text>
        <dbReference type="Rhea" id="RHEA:69851"/>
        <dbReference type="Rhea" id="RHEA-COMP:14658"/>
        <dbReference type="Rhea" id="RHEA-COMP:17789"/>
        <dbReference type="ChEBI" id="CHEBI:15378"/>
        <dbReference type="ChEBI" id="CHEBI:57540"/>
        <dbReference type="ChEBI" id="CHEBI:57945"/>
        <dbReference type="ChEBI" id="CHEBI:65315"/>
        <dbReference type="ChEBI" id="CHEBI:74443"/>
    </reaction>
    <physiologicalReaction direction="right-to-left" evidence="14">
        <dbReference type="Rhea" id="RHEA:69853"/>
    </physiologicalReaction>
</comment>
<dbReference type="InterPro" id="IPR013785">
    <property type="entry name" value="Aldolase_TIM"/>
</dbReference>
<dbReference type="SUPFAM" id="SSF51395">
    <property type="entry name" value="FMN-linked oxidoreductases"/>
    <property type="match status" value="1"/>
</dbReference>
<feature type="compositionally biased region" description="Basic and acidic residues" evidence="18">
    <location>
        <begin position="669"/>
        <end position="680"/>
    </location>
</feature>
<comment type="catalytic activity">
    <reaction evidence="17">
        <text>5,6-dihydrouridine(17) in tRNA + NADP(+) = uridine(17) in tRNA + NADPH + H(+)</text>
        <dbReference type="Rhea" id="RHEA:53368"/>
        <dbReference type="Rhea" id="RHEA-COMP:13541"/>
        <dbReference type="Rhea" id="RHEA-COMP:13542"/>
        <dbReference type="ChEBI" id="CHEBI:15378"/>
        <dbReference type="ChEBI" id="CHEBI:57783"/>
        <dbReference type="ChEBI" id="CHEBI:58349"/>
        <dbReference type="ChEBI" id="CHEBI:65315"/>
        <dbReference type="ChEBI" id="CHEBI:74443"/>
        <dbReference type="EC" id="1.3.1.88"/>
    </reaction>
    <physiologicalReaction direction="right-to-left" evidence="17">
        <dbReference type="Rhea" id="RHEA:53370"/>
    </physiologicalReaction>
</comment>
<evidence type="ECO:0000256" key="18">
    <source>
        <dbReference type="SAM" id="MobiDB-lite"/>
    </source>
</evidence>
<dbReference type="VEuPathDB" id="FungiDB:AB675_5857"/>
<proteinExistence type="inferred from homology"/>
<evidence type="ECO:0000256" key="6">
    <source>
        <dbReference type="ARBA" id="ARBA00022857"/>
    </source>
</evidence>
<keyword evidence="22" id="KW-1185">Reference proteome</keyword>
<dbReference type="CDD" id="cd02801">
    <property type="entry name" value="DUS_like_FMN"/>
    <property type="match status" value="1"/>
</dbReference>